<dbReference type="PANTHER" id="PTHR45033:SF2">
    <property type="entry name" value="ZINC-TYPE ALCOHOL DEHYDROGENASE-LIKE PROTEIN C1773.06C"/>
    <property type="match status" value="1"/>
</dbReference>
<reference evidence="2 3" key="1">
    <citation type="submission" date="2019-12" db="EMBL/GenBank/DDBJ databases">
        <title>Snethiella sp. nov. sp. isolated from sea sand.</title>
        <authorList>
            <person name="Kim J."/>
            <person name="Jeong S.E."/>
            <person name="Jung H.S."/>
            <person name="Jeon C.O."/>
        </authorList>
    </citation>
    <scope>NUCLEOTIDE SEQUENCE [LARGE SCALE GENOMIC DNA]</scope>
    <source>
        <strain evidence="2 3">DP05</strain>
    </source>
</reference>
<dbReference type="AlphaFoldDB" id="A0A6L8WA44"/>
<gene>
    <name evidence="2" type="ORF">GQE98_11930</name>
</gene>
<protein>
    <submittedName>
        <fullName evidence="2">Zinc-binding dehydrogenase</fullName>
    </submittedName>
</protein>
<dbReference type="InterPro" id="IPR013149">
    <property type="entry name" value="ADH-like_C"/>
</dbReference>
<dbReference type="GO" id="GO:0016491">
    <property type="term" value="F:oxidoreductase activity"/>
    <property type="evidence" value="ECO:0007669"/>
    <property type="project" value="InterPro"/>
</dbReference>
<dbReference type="InterPro" id="IPR052711">
    <property type="entry name" value="Zinc_ADH-like"/>
</dbReference>
<name>A0A6L8WA44_9PROT</name>
<dbReference type="Pfam" id="PF08240">
    <property type="entry name" value="ADH_N"/>
    <property type="match status" value="1"/>
</dbReference>
<proteinExistence type="predicted"/>
<dbReference type="SUPFAM" id="SSF50129">
    <property type="entry name" value="GroES-like"/>
    <property type="match status" value="1"/>
</dbReference>
<dbReference type="CDD" id="cd08276">
    <property type="entry name" value="MDR7"/>
    <property type="match status" value="1"/>
</dbReference>
<dbReference type="Gene3D" id="3.90.180.10">
    <property type="entry name" value="Medium-chain alcohol dehydrogenases, catalytic domain"/>
    <property type="match status" value="1"/>
</dbReference>
<dbReference type="Pfam" id="PF00107">
    <property type="entry name" value="ADH_zinc_N"/>
    <property type="match status" value="1"/>
</dbReference>
<dbReference type="InterPro" id="IPR011032">
    <property type="entry name" value="GroES-like_sf"/>
</dbReference>
<accession>A0A6L8WA44</accession>
<dbReference type="SUPFAM" id="SSF51735">
    <property type="entry name" value="NAD(P)-binding Rossmann-fold domains"/>
    <property type="match status" value="1"/>
</dbReference>
<dbReference type="EMBL" id="WTUW01000002">
    <property type="protein sequence ID" value="MZR31342.1"/>
    <property type="molecule type" value="Genomic_DNA"/>
</dbReference>
<dbReference type="PANTHER" id="PTHR45033">
    <property type="match status" value="1"/>
</dbReference>
<keyword evidence="3" id="KW-1185">Reference proteome</keyword>
<comment type="caution">
    <text evidence="2">The sequence shown here is derived from an EMBL/GenBank/DDBJ whole genome shotgun (WGS) entry which is preliminary data.</text>
</comment>
<dbReference type="SMART" id="SM00829">
    <property type="entry name" value="PKS_ER"/>
    <property type="match status" value="1"/>
</dbReference>
<dbReference type="InterPro" id="IPR013154">
    <property type="entry name" value="ADH-like_N"/>
</dbReference>
<sequence>MEHKKASPPTYLSHCRRLNNHSGEEVLKAWVINGEGGVDGLKMVDRDIPKPGAGEILVRLKANSINYRDLSTIKNAAARGIAGERIPNSDGAGVVEEVGAGVTEFSAGDRVVGTFFQNWLSGPIHDDVMPSALGGPIDGLLCEYALLKEGGALPIPAHLSFEEAATLPCAGLTAWHCLIDGGKAGVGQTALLLGTGGVSIFAQQIAKASGIRTILTSSSDEKLARAKSLGANEVINYREHANWEEKVLELTDGHGVDLVVEVGGAGTLEKSVAAVRVGGRISLVGVLTGGLMDPTSIMRKSITLQGIYVGPRDMFARLNNALSNNNIHPVIDAVIDFQDAKEAYRIMEKAGHFGKVVITI</sequence>
<feature type="domain" description="Enoyl reductase (ER)" evidence="1">
    <location>
        <begin position="36"/>
        <end position="358"/>
    </location>
</feature>
<evidence type="ECO:0000259" key="1">
    <source>
        <dbReference type="SMART" id="SM00829"/>
    </source>
</evidence>
<dbReference type="InterPro" id="IPR020843">
    <property type="entry name" value="ER"/>
</dbReference>
<organism evidence="2 3">
    <name type="scientific">Sneathiella litorea</name>
    <dbReference type="NCBI Taxonomy" id="2606216"/>
    <lineage>
        <taxon>Bacteria</taxon>
        <taxon>Pseudomonadati</taxon>
        <taxon>Pseudomonadota</taxon>
        <taxon>Alphaproteobacteria</taxon>
        <taxon>Sneathiellales</taxon>
        <taxon>Sneathiellaceae</taxon>
        <taxon>Sneathiella</taxon>
    </lineage>
</organism>
<dbReference type="Gene3D" id="3.40.50.720">
    <property type="entry name" value="NAD(P)-binding Rossmann-like Domain"/>
    <property type="match status" value="1"/>
</dbReference>
<evidence type="ECO:0000313" key="3">
    <source>
        <dbReference type="Proteomes" id="UP000476030"/>
    </source>
</evidence>
<dbReference type="InterPro" id="IPR036291">
    <property type="entry name" value="NAD(P)-bd_dom_sf"/>
</dbReference>
<evidence type="ECO:0000313" key="2">
    <source>
        <dbReference type="EMBL" id="MZR31342.1"/>
    </source>
</evidence>
<dbReference type="Proteomes" id="UP000476030">
    <property type="component" value="Unassembled WGS sequence"/>
</dbReference>